<evidence type="ECO:0000256" key="3">
    <source>
        <dbReference type="ARBA" id="ARBA00022576"/>
    </source>
</evidence>
<dbReference type="STRING" id="554055.A0A2P6V506"/>
<dbReference type="SUPFAM" id="SSF56752">
    <property type="entry name" value="D-aminoacid aminotransferase-like PLP-dependent enzymes"/>
    <property type="match status" value="1"/>
</dbReference>
<comment type="caution">
    <text evidence="13">The sequence shown here is derived from an EMBL/GenBank/DDBJ whole genome shotgun (WGS) entry which is preliminary data.</text>
</comment>
<dbReference type="GO" id="GO:0052655">
    <property type="term" value="F:L-valine-2-oxoglutarate transaminase activity"/>
    <property type="evidence" value="ECO:0007669"/>
    <property type="project" value="RHEA"/>
</dbReference>
<evidence type="ECO:0000256" key="2">
    <source>
        <dbReference type="ARBA" id="ARBA00009320"/>
    </source>
</evidence>
<dbReference type="InterPro" id="IPR043132">
    <property type="entry name" value="BCAT-like_C"/>
</dbReference>
<evidence type="ECO:0000256" key="10">
    <source>
        <dbReference type="RuleBase" id="RU004516"/>
    </source>
</evidence>
<evidence type="ECO:0000256" key="5">
    <source>
        <dbReference type="ARBA" id="ARBA00022679"/>
    </source>
</evidence>
<keyword evidence="14" id="KW-1185">Reference proteome</keyword>
<evidence type="ECO:0000256" key="12">
    <source>
        <dbReference type="SAM" id="MobiDB-lite"/>
    </source>
</evidence>
<accession>A0A2P6V506</accession>
<comment type="catalytic activity">
    <reaction evidence="11">
        <text>L-isoleucine + 2-oxoglutarate = (S)-3-methyl-2-oxopentanoate + L-glutamate</text>
        <dbReference type="Rhea" id="RHEA:24801"/>
        <dbReference type="ChEBI" id="CHEBI:16810"/>
        <dbReference type="ChEBI" id="CHEBI:29985"/>
        <dbReference type="ChEBI" id="CHEBI:35146"/>
        <dbReference type="ChEBI" id="CHEBI:58045"/>
        <dbReference type="EC" id="2.6.1.42"/>
    </reaction>
</comment>
<evidence type="ECO:0000256" key="11">
    <source>
        <dbReference type="RuleBase" id="RU004517"/>
    </source>
</evidence>
<protein>
    <recommendedName>
        <fullName evidence="11">Branched-chain-amino-acid aminotransferase</fullName>
        <ecNumber evidence="11">2.6.1.42</ecNumber>
    </recommendedName>
</protein>
<dbReference type="GO" id="GO:0052654">
    <property type="term" value="F:L-leucine-2-oxoglutarate transaminase activity"/>
    <property type="evidence" value="ECO:0007669"/>
    <property type="project" value="RHEA"/>
</dbReference>
<evidence type="ECO:0000256" key="6">
    <source>
        <dbReference type="ARBA" id="ARBA00022898"/>
    </source>
</evidence>
<keyword evidence="3 11" id="KW-0032">Aminotransferase</keyword>
<dbReference type="NCBIfam" id="TIGR01123">
    <property type="entry name" value="ilvE_II"/>
    <property type="match status" value="1"/>
</dbReference>
<dbReference type="InterPro" id="IPR043131">
    <property type="entry name" value="BCAT-like_N"/>
</dbReference>
<dbReference type="PIRSF" id="PIRSF006468">
    <property type="entry name" value="BCAT1"/>
    <property type="match status" value="1"/>
</dbReference>
<dbReference type="NCBIfam" id="NF009897">
    <property type="entry name" value="PRK13357.1"/>
    <property type="match status" value="1"/>
</dbReference>
<evidence type="ECO:0000256" key="1">
    <source>
        <dbReference type="ARBA" id="ARBA00001933"/>
    </source>
</evidence>
<dbReference type="PANTHER" id="PTHR11825:SF44">
    <property type="entry name" value="BRANCHED-CHAIN-AMINO-ACID AMINOTRANSFERASE"/>
    <property type="match status" value="1"/>
</dbReference>
<keyword evidence="4 11" id="KW-0028">Amino-acid biosynthesis</keyword>
<evidence type="ECO:0000313" key="14">
    <source>
        <dbReference type="Proteomes" id="UP000239649"/>
    </source>
</evidence>
<dbReference type="Pfam" id="PF01063">
    <property type="entry name" value="Aminotran_4"/>
    <property type="match status" value="1"/>
</dbReference>
<evidence type="ECO:0000313" key="13">
    <source>
        <dbReference type="EMBL" id="PSC69173.1"/>
    </source>
</evidence>
<dbReference type="EC" id="2.6.1.42" evidence="11"/>
<dbReference type="EMBL" id="LHPF02000029">
    <property type="protein sequence ID" value="PSC69173.1"/>
    <property type="molecule type" value="Genomic_DNA"/>
</dbReference>
<organism evidence="13 14">
    <name type="scientific">Micractinium conductrix</name>
    <dbReference type="NCBI Taxonomy" id="554055"/>
    <lineage>
        <taxon>Eukaryota</taxon>
        <taxon>Viridiplantae</taxon>
        <taxon>Chlorophyta</taxon>
        <taxon>core chlorophytes</taxon>
        <taxon>Trebouxiophyceae</taxon>
        <taxon>Chlorellales</taxon>
        <taxon>Chlorellaceae</taxon>
        <taxon>Chlorella clade</taxon>
        <taxon>Micractinium</taxon>
    </lineage>
</organism>
<feature type="region of interest" description="Disordered" evidence="12">
    <location>
        <begin position="30"/>
        <end position="51"/>
    </location>
</feature>
<keyword evidence="5 11" id="KW-0808">Transferase</keyword>
<dbReference type="AlphaFoldDB" id="A0A2P6V506"/>
<reference evidence="13 14" key="1">
    <citation type="journal article" date="2018" name="Plant J.">
        <title>Genome sequences of Chlorella sorokiniana UTEX 1602 and Micractinium conductrix SAG 241.80: implications to maltose excretion by a green alga.</title>
        <authorList>
            <person name="Arriola M.B."/>
            <person name="Velmurugan N."/>
            <person name="Zhang Y."/>
            <person name="Plunkett M.H."/>
            <person name="Hondzo H."/>
            <person name="Barney B.M."/>
        </authorList>
    </citation>
    <scope>NUCLEOTIDE SEQUENCE [LARGE SCALE GENOMIC DNA]</scope>
    <source>
        <strain evidence="13 14">SAG 241.80</strain>
    </source>
</reference>
<dbReference type="Proteomes" id="UP000239649">
    <property type="component" value="Unassembled WGS sequence"/>
</dbReference>
<dbReference type="Gene3D" id="3.30.470.10">
    <property type="match status" value="1"/>
</dbReference>
<evidence type="ECO:0000256" key="8">
    <source>
        <dbReference type="PIRSR" id="PIRSR006468-1"/>
    </source>
</evidence>
<dbReference type="GO" id="GO:0008652">
    <property type="term" value="P:amino acid biosynthetic process"/>
    <property type="evidence" value="ECO:0007669"/>
    <property type="project" value="UniProtKB-KW"/>
</dbReference>
<comment type="cofactor">
    <cofactor evidence="1 10">
        <name>pyridoxal 5'-phosphate</name>
        <dbReference type="ChEBI" id="CHEBI:597326"/>
    </cofactor>
</comment>
<comment type="catalytic activity">
    <reaction evidence="11">
        <text>L-valine + 2-oxoglutarate = 3-methyl-2-oxobutanoate + L-glutamate</text>
        <dbReference type="Rhea" id="RHEA:24813"/>
        <dbReference type="ChEBI" id="CHEBI:11851"/>
        <dbReference type="ChEBI" id="CHEBI:16810"/>
        <dbReference type="ChEBI" id="CHEBI:29985"/>
        <dbReference type="ChEBI" id="CHEBI:57762"/>
        <dbReference type="EC" id="2.6.1.42"/>
    </reaction>
</comment>
<evidence type="ECO:0000256" key="9">
    <source>
        <dbReference type="RuleBase" id="RU004106"/>
    </source>
</evidence>
<comment type="similarity">
    <text evidence="2 9">Belongs to the class-IV pyridoxal-phosphate-dependent aminotransferase family.</text>
</comment>
<dbReference type="PROSITE" id="PS00770">
    <property type="entry name" value="AA_TRANSFER_CLASS_4"/>
    <property type="match status" value="1"/>
</dbReference>
<dbReference type="InterPro" id="IPR036038">
    <property type="entry name" value="Aminotransferase-like"/>
</dbReference>
<evidence type="ECO:0000256" key="7">
    <source>
        <dbReference type="ARBA" id="ARBA00023304"/>
    </source>
</evidence>
<dbReference type="GO" id="GO:0009082">
    <property type="term" value="P:branched-chain amino acid biosynthetic process"/>
    <property type="evidence" value="ECO:0007669"/>
    <property type="project" value="UniProtKB-KW"/>
</dbReference>
<evidence type="ECO:0000256" key="4">
    <source>
        <dbReference type="ARBA" id="ARBA00022605"/>
    </source>
</evidence>
<name>A0A2P6V506_9CHLO</name>
<dbReference type="CDD" id="cd01557">
    <property type="entry name" value="BCAT_beta_family"/>
    <property type="match status" value="1"/>
</dbReference>
<keyword evidence="6 10" id="KW-0663">Pyridoxal phosphate</keyword>
<dbReference type="InterPro" id="IPR001544">
    <property type="entry name" value="Aminotrans_IV"/>
</dbReference>
<dbReference type="InterPro" id="IPR018300">
    <property type="entry name" value="Aminotrans_IV_CS"/>
</dbReference>
<gene>
    <name evidence="13" type="ORF">C2E20_7325</name>
</gene>
<dbReference type="GO" id="GO:0052656">
    <property type="term" value="F:L-isoleucine-2-oxoglutarate transaminase activity"/>
    <property type="evidence" value="ECO:0007669"/>
    <property type="project" value="RHEA"/>
</dbReference>
<feature type="modified residue" description="N6-(pyridoxal phosphate)lysine" evidence="8">
    <location>
        <position position="247"/>
    </location>
</feature>
<dbReference type="InterPro" id="IPR033939">
    <property type="entry name" value="BCAT_family"/>
</dbReference>
<keyword evidence="7 11" id="KW-0100">Branched-chain amino acid biosynthesis</keyword>
<dbReference type="InterPro" id="IPR005786">
    <property type="entry name" value="B_amino_transII"/>
</dbReference>
<sequence>MQRRGLLALGRALGLNGRLEAPAASACSRAFSAQPSPSDDGDGVPDAERPFRASDLVVERSTVRQPPVDLEALKFGAVFTDHMFVAEHAAGRGWAAPAIRPLAPIALHPAAQVLHYGMCAFEGMKAYHGADGRMRLFRPEANMARLLRSAHRLQLATFEPQEMLACLKQLLVLDSGWLPAREGYSLYIRPFMFSSSGVLGVAKPIATTASILLSPVGPYFKTGLSPIALFVDEHNRRAWPGGAGDYKVGSNYAPTIEPQVRAAAAHGTPQVLYTFRESAQHPDDAAFEECGAMNIFFYIKQRDGTRVLATPPLAGTILPGITRDSILQLARSWGAAGGVDDVVERRVTLAEVQQAHQEGRLLEVFGSGTACIVQPVGSLVRVNGEVYTAAPFDPEAGLAARLQRALMDIQYGRVEHPWSVAVE</sequence>
<proteinExistence type="inferred from homology"/>
<dbReference type="OrthoDB" id="1732691at2759"/>
<dbReference type="PANTHER" id="PTHR11825">
    <property type="entry name" value="SUBGROUP IIII AMINOTRANSFERASE"/>
    <property type="match status" value="1"/>
</dbReference>
<comment type="catalytic activity">
    <reaction evidence="11">
        <text>L-leucine + 2-oxoglutarate = 4-methyl-2-oxopentanoate + L-glutamate</text>
        <dbReference type="Rhea" id="RHEA:18321"/>
        <dbReference type="ChEBI" id="CHEBI:16810"/>
        <dbReference type="ChEBI" id="CHEBI:17865"/>
        <dbReference type="ChEBI" id="CHEBI:29985"/>
        <dbReference type="ChEBI" id="CHEBI:57427"/>
        <dbReference type="EC" id="2.6.1.42"/>
    </reaction>
</comment>
<dbReference type="Gene3D" id="3.20.10.10">
    <property type="entry name" value="D-amino Acid Aminotransferase, subunit A, domain 2"/>
    <property type="match status" value="1"/>
</dbReference>